<feature type="compositionally biased region" description="Basic residues" evidence="1">
    <location>
        <begin position="296"/>
        <end position="305"/>
    </location>
</feature>
<feature type="region of interest" description="Disordered" evidence="1">
    <location>
        <begin position="811"/>
        <end position="859"/>
    </location>
</feature>
<feature type="region of interest" description="Disordered" evidence="1">
    <location>
        <begin position="508"/>
        <end position="544"/>
    </location>
</feature>
<dbReference type="InterPro" id="IPR019021">
    <property type="entry name" value="Mms22"/>
</dbReference>
<keyword evidence="3" id="KW-1185">Reference proteome</keyword>
<feature type="region of interest" description="Disordered" evidence="1">
    <location>
        <begin position="66"/>
        <end position="106"/>
    </location>
</feature>
<evidence type="ECO:0000313" key="3">
    <source>
        <dbReference type="Proteomes" id="UP001316803"/>
    </source>
</evidence>
<dbReference type="GO" id="GO:0000724">
    <property type="term" value="P:double-strand break repair via homologous recombination"/>
    <property type="evidence" value="ECO:0007669"/>
    <property type="project" value="TreeGrafter"/>
</dbReference>
<dbReference type="GO" id="GO:0005634">
    <property type="term" value="C:nucleus"/>
    <property type="evidence" value="ECO:0007669"/>
    <property type="project" value="InterPro"/>
</dbReference>
<name>A0AAN8I7V4_9EURO</name>
<dbReference type="Pfam" id="PF09462">
    <property type="entry name" value="Mus7"/>
    <property type="match status" value="1"/>
</dbReference>
<gene>
    <name evidence="2" type="ORF">OHC33_000420</name>
</gene>
<comment type="caution">
    <text evidence="2">The sequence shown here is derived from an EMBL/GenBank/DDBJ whole genome shotgun (WGS) entry which is preliminary data.</text>
</comment>
<feature type="region of interest" description="Disordered" evidence="1">
    <location>
        <begin position="291"/>
        <end position="319"/>
    </location>
</feature>
<dbReference type="PANTHER" id="PTHR28122:SF1">
    <property type="entry name" value="E3 UBIQUITIN-PROTEIN LIGASE SUBSTRATE RECEPTOR MMS22"/>
    <property type="match status" value="1"/>
</dbReference>
<dbReference type="PANTHER" id="PTHR28122">
    <property type="entry name" value="E3 UBIQUITIN-PROTEIN LIGASE SUBSTRATE RECEPTOR MMS22"/>
    <property type="match status" value="1"/>
</dbReference>
<protein>
    <submittedName>
        <fullName evidence="2">Uncharacterized protein</fullName>
    </submittedName>
</protein>
<feature type="region of interest" description="Disordered" evidence="1">
    <location>
        <begin position="551"/>
        <end position="570"/>
    </location>
</feature>
<feature type="compositionally biased region" description="Polar residues" evidence="1">
    <location>
        <begin position="97"/>
        <end position="106"/>
    </location>
</feature>
<feature type="region of interest" description="Disordered" evidence="1">
    <location>
        <begin position="1"/>
        <end position="31"/>
    </location>
</feature>
<dbReference type="Proteomes" id="UP001316803">
    <property type="component" value="Unassembled WGS sequence"/>
</dbReference>
<feature type="region of interest" description="Disordered" evidence="1">
    <location>
        <begin position="685"/>
        <end position="742"/>
    </location>
</feature>
<reference evidence="2 3" key="1">
    <citation type="submission" date="2022-12" db="EMBL/GenBank/DDBJ databases">
        <title>Genomic features and morphological characterization of a novel Knufia sp. strain isolated from spacecraft assembly facility.</title>
        <authorList>
            <person name="Teixeira M."/>
            <person name="Chander A.M."/>
            <person name="Stajich J.E."/>
            <person name="Venkateswaran K."/>
        </authorList>
    </citation>
    <scope>NUCLEOTIDE SEQUENCE [LARGE SCALE GENOMIC DNA]</scope>
    <source>
        <strain evidence="2 3">FJI-L2-BK-P2</strain>
    </source>
</reference>
<feature type="compositionally biased region" description="Polar residues" evidence="1">
    <location>
        <begin position="830"/>
        <end position="840"/>
    </location>
</feature>
<feature type="compositionally biased region" description="Basic and acidic residues" evidence="1">
    <location>
        <begin position="78"/>
        <end position="88"/>
    </location>
</feature>
<feature type="region of interest" description="Disordered" evidence="1">
    <location>
        <begin position="226"/>
        <end position="248"/>
    </location>
</feature>
<evidence type="ECO:0000256" key="1">
    <source>
        <dbReference type="SAM" id="MobiDB-lite"/>
    </source>
</evidence>
<sequence>MASWKTKGYVSDSEDDDEDTDVLTRPTTNTTQDLIANHAACTSATVGSSEDKSQVPKQILEDVCKAPILDSSTPKAPSQHEDDTHDKSAGVTAEPVQASTTTAEKLQESINKGLSLVREALSRSTSPQPALATADDSPLSTPPDSPILLPLPAQLASASDQEVVSGVVPNVSQHAFETVAPRRTFRQRNAIQQHPYSLEYAVYLKHCNERGIKPVHLPKAAAPILNGNGAESQDVRVEDDSQNQDSYGQESIELDELQQINDNELHNISSDLDGDVNMDVDGDLPDLQALFEKRPGQRRLNKQRRAQPSGHPRSRSAELQQIYEMSSEDELRTPLMLKGTKISAKTQQESFPSPPRSMSVDTVEAKPFTRRGSPDLSPIALPTPILSSEVRPRKRPVIEDDTQSGQEEEHVQVIPILSESESESSSSDSKPESPVNVRFMQKKVKGVLPASWWTVDRAQKVLDAKKQGTANASAKPLQEIGVAQRKTASTPGRDRMHPSKTTWYEDLVSDDDDADGASTISVSESREADTEGLISRRSTPAVDSEAMEIADDDGFDPMLPTRNRTETGRRRRQTNLRGYIQERQKPQKQATFASRVHQRISNQQRPRKKTRQKAPSEAVHVLDAPDLQGSVLAPRPTFLRLAARQGRAQGTKPGVSPSRKFFQLENEDDTTDMLDELRIWKETQRTRRPALPADQGRSKIQQANKRASAANEDISRSAAARDKPDGIARPSTSRVPPVGPTQVQQQADLGQVILCDLGQTEDNALRLTRLRSLLPLTNRSGRGRFAFQLAEPRNAQLEVLRPDHRGLRRHIHGARHRPPQSAGVLRERSQGIQSPNSDSNVVPAARKSSKRTRKQTPVFRPKLQQTRLAPASPNSRTLEDLIGQTSPNIRVLLEKEFAEHQAAWFQGSKSGIMVANQKTQRHFQVFLDVLQSYLPVALQDAEDSREARELRSFLHRLIPNRGQIGAQGQIGDKVLEVLEYDILVARNVFDLHTCLLKLAPGHAPRPRVLEMKVNFSDAHHEICVIALAAWTNIYNCHHQDTSIVEGLAAWIFSILSQLIARWKAAETDARVEAVQSMRRVDEQLVRKVIEFNRKQASELLTRALVALSLGIKNATGLIEANALLDHRRYQETLSTIAQLPEMDDVVLKEALAVATAYVRQQWHLQHPALIPSLLNNVRQALTHLTVSRVKCSSDLYHITSEVYFTVATAAVGQRQRSWDEFTEPRSSHSLDMFVAASHLNSMKTFFYHYLLEHEPSQYELELRVPVLSHWLRILLQVTCDSVGRSLLTASLFRHEKESLAMSSLAALFQSPESVVDGSTLRDCLPEIRYAAVMHIIKTVHGQENNAEADWLVGGLEEVDAPRLLKIMFTTMKETWMSLSEQPEEQDVYTVLIHSALDQYQTYPRADFTIDLWFFNSSTFPQRRTQTLAKLLTSRFDTDEEFLSEADEQFGHELKHARKYGRLTSLQDELKDLLLPTEVGVMRSPDEYTDVLLRHAKFVKGILHKMMDSSDPGYTDVRTMSLRVLVYVLHNLECRIDTLALTTTQPLIEAMLPIVSVVRYSHVSASAYDQQLVYAFMRLTLTWAVTTLSELPDGFVGDVKAICESAAETGGEEASMLLEAVMHMT</sequence>
<dbReference type="GO" id="GO:0031297">
    <property type="term" value="P:replication fork processing"/>
    <property type="evidence" value="ECO:0007669"/>
    <property type="project" value="InterPro"/>
</dbReference>
<feature type="compositionally biased region" description="Acidic residues" evidence="1">
    <location>
        <begin position="12"/>
        <end position="21"/>
    </location>
</feature>
<accession>A0AAN8I7V4</accession>
<evidence type="ECO:0000313" key="2">
    <source>
        <dbReference type="EMBL" id="KAK5958577.1"/>
    </source>
</evidence>
<dbReference type="EMBL" id="JAKLMC020000001">
    <property type="protein sequence ID" value="KAK5958577.1"/>
    <property type="molecule type" value="Genomic_DNA"/>
</dbReference>
<feature type="region of interest" description="Disordered" evidence="1">
    <location>
        <begin position="582"/>
        <end position="618"/>
    </location>
</feature>
<dbReference type="GO" id="GO:0035361">
    <property type="term" value="C:Cul8-RING ubiquitin ligase complex"/>
    <property type="evidence" value="ECO:0007669"/>
    <property type="project" value="TreeGrafter"/>
</dbReference>
<organism evidence="2 3">
    <name type="scientific">Knufia fluminis</name>
    <dbReference type="NCBI Taxonomy" id="191047"/>
    <lineage>
        <taxon>Eukaryota</taxon>
        <taxon>Fungi</taxon>
        <taxon>Dikarya</taxon>
        <taxon>Ascomycota</taxon>
        <taxon>Pezizomycotina</taxon>
        <taxon>Eurotiomycetes</taxon>
        <taxon>Chaetothyriomycetidae</taxon>
        <taxon>Chaetothyriales</taxon>
        <taxon>Trichomeriaceae</taxon>
        <taxon>Knufia</taxon>
    </lineage>
</organism>
<proteinExistence type="predicted"/>
<feature type="compositionally biased region" description="Basic and acidic residues" evidence="1">
    <location>
        <begin position="713"/>
        <end position="726"/>
    </location>
</feature>
<feature type="region of interest" description="Disordered" evidence="1">
    <location>
        <begin position="120"/>
        <end position="143"/>
    </location>
</feature>